<dbReference type="Pfam" id="PF13591">
    <property type="entry name" value="MerR_2"/>
    <property type="match status" value="1"/>
</dbReference>
<feature type="coiled-coil region" evidence="1">
    <location>
        <begin position="73"/>
        <end position="100"/>
    </location>
</feature>
<accession>A0A1H6U2N2</accession>
<evidence type="ECO:0000313" key="2">
    <source>
        <dbReference type="EMBL" id="SEI86618.1"/>
    </source>
</evidence>
<dbReference type="Gene3D" id="1.10.1660.10">
    <property type="match status" value="1"/>
</dbReference>
<dbReference type="Proteomes" id="UP000199403">
    <property type="component" value="Unassembled WGS sequence"/>
</dbReference>
<proteinExistence type="predicted"/>
<dbReference type="OrthoDB" id="1494789at2"/>
<dbReference type="AlphaFoldDB" id="A0A1H6U2N2"/>
<keyword evidence="3" id="KW-1185">Reference proteome</keyword>
<reference evidence="3" key="1">
    <citation type="submission" date="2016-10" db="EMBL/GenBank/DDBJ databases">
        <authorList>
            <person name="Varghese N."/>
            <person name="Submissions S."/>
        </authorList>
    </citation>
    <scope>NUCLEOTIDE SEQUENCE [LARGE SCALE GENOMIC DNA]</scope>
    <source>
        <strain evidence="3">IBRC-M 10761</strain>
    </source>
</reference>
<organism evidence="2 3">
    <name type="scientific">Cyclobacterium xiamenense</name>
    <dbReference type="NCBI Taxonomy" id="1297121"/>
    <lineage>
        <taxon>Bacteria</taxon>
        <taxon>Pseudomonadati</taxon>
        <taxon>Bacteroidota</taxon>
        <taxon>Cytophagia</taxon>
        <taxon>Cytophagales</taxon>
        <taxon>Cyclobacteriaceae</taxon>
        <taxon>Cyclobacterium</taxon>
    </lineage>
</organism>
<dbReference type="RefSeq" id="WP_092169255.1">
    <property type="nucleotide sequence ID" value="NZ_FNZH01000001.1"/>
</dbReference>
<sequence>MNHPDESLIPLDQFCISCGIEVSFVHSLSKEGLCELVVREESTYIVPEHLAQLERLARLHYEMEINLEGLHAIVHLQEKITDLEEEVRNLRRKLRRHQSPEYE</sequence>
<evidence type="ECO:0000313" key="3">
    <source>
        <dbReference type="Proteomes" id="UP000199403"/>
    </source>
</evidence>
<keyword evidence="1" id="KW-0175">Coiled coil</keyword>
<evidence type="ECO:0000256" key="1">
    <source>
        <dbReference type="SAM" id="Coils"/>
    </source>
</evidence>
<dbReference type="EMBL" id="FNZH01000001">
    <property type="protein sequence ID" value="SEI86618.1"/>
    <property type="molecule type" value="Genomic_DNA"/>
</dbReference>
<dbReference type="STRING" id="1416801.SAMN05192553_101603"/>
<protein>
    <submittedName>
        <fullName evidence="2">MerR HTH family regulatory protein</fullName>
    </submittedName>
</protein>
<gene>
    <name evidence="2" type="ORF">SAMN05192553_101603</name>
</gene>
<name>A0A1H6U2N2_9BACT</name>